<dbReference type="PANTHER" id="PTHR43818:SF11">
    <property type="entry name" value="BCDNA.GH03377"/>
    <property type="match status" value="1"/>
</dbReference>
<proteinExistence type="predicted"/>
<keyword evidence="1" id="KW-0560">Oxidoreductase</keyword>
<organism evidence="5 6">
    <name type="scientific">Actinacidiphila yanglinensis</name>
    <dbReference type="NCBI Taxonomy" id="310779"/>
    <lineage>
        <taxon>Bacteria</taxon>
        <taxon>Bacillati</taxon>
        <taxon>Actinomycetota</taxon>
        <taxon>Actinomycetes</taxon>
        <taxon>Kitasatosporales</taxon>
        <taxon>Streptomycetaceae</taxon>
        <taxon>Actinacidiphila</taxon>
    </lineage>
</organism>
<dbReference type="SUPFAM" id="SSF55347">
    <property type="entry name" value="Glyceraldehyde-3-phosphate dehydrogenase-like, C-terminal domain"/>
    <property type="match status" value="1"/>
</dbReference>
<dbReference type="InterPro" id="IPR000683">
    <property type="entry name" value="Gfo/Idh/MocA-like_OxRdtase_N"/>
</dbReference>
<feature type="region of interest" description="Disordered" evidence="2">
    <location>
        <begin position="347"/>
        <end position="399"/>
    </location>
</feature>
<dbReference type="InterPro" id="IPR050463">
    <property type="entry name" value="Gfo/Idh/MocA_oxidrdct_glycsds"/>
</dbReference>
<dbReference type="AlphaFoldDB" id="A0A1H6CNR3"/>
<dbReference type="RefSeq" id="WP_200823350.1">
    <property type="nucleotide sequence ID" value="NZ_FNVU01000009.1"/>
</dbReference>
<dbReference type="Gene3D" id="3.40.50.720">
    <property type="entry name" value="NAD(P)-binding Rossmann-like Domain"/>
    <property type="match status" value="1"/>
</dbReference>
<feature type="region of interest" description="Disordered" evidence="2">
    <location>
        <begin position="1"/>
        <end position="26"/>
    </location>
</feature>
<name>A0A1H6CNR3_9ACTN</name>
<evidence type="ECO:0000256" key="1">
    <source>
        <dbReference type="ARBA" id="ARBA00023002"/>
    </source>
</evidence>
<evidence type="ECO:0000259" key="4">
    <source>
        <dbReference type="Pfam" id="PF22725"/>
    </source>
</evidence>
<dbReference type="Pfam" id="PF22725">
    <property type="entry name" value="GFO_IDH_MocA_C3"/>
    <property type="match status" value="1"/>
</dbReference>
<evidence type="ECO:0000256" key="2">
    <source>
        <dbReference type="SAM" id="MobiDB-lite"/>
    </source>
</evidence>
<reference evidence="5 6" key="1">
    <citation type="submission" date="2016-10" db="EMBL/GenBank/DDBJ databases">
        <authorList>
            <person name="de Groot N.N."/>
        </authorList>
    </citation>
    <scope>NUCLEOTIDE SEQUENCE [LARGE SCALE GENOMIC DNA]</scope>
    <source>
        <strain evidence="5 6">CGMCC 4.2023</strain>
    </source>
</reference>
<dbReference type="SUPFAM" id="SSF51735">
    <property type="entry name" value="NAD(P)-binding Rossmann-fold domains"/>
    <property type="match status" value="1"/>
</dbReference>
<dbReference type="Proteomes" id="UP000236754">
    <property type="component" value="Unassembled WGS sequence"/>
</dbReference>
<sequence>MAHSGPIASNPSTGLHRSTPSGRSDRSTLRTAIAGAGMIGRVHLDAVRRSGAPVVGISASTPARAKEAAAALGVERAFDSSEELVTSDDVDVVHICTPNDAHARLAELALRAGKHVVCEKPLTTSSATADALAALAASSGKVAAVPFVYRYHPMAAEARARVRDGRAGDVRLLHGHYLQDWLLLPEDTNWRVDAVAGGPSRAFADIGSHWCDLVEWVTGHRIAELTALSQTVPRTGGTPATEDVVQLLFRTDLGASGSVTVSQISPGRKNRLWFEVDGSRTSLAFDQEAPESLFVGSRGENATVLRDPATLSPEAARLSVVPGGHPMGYLDCFAAFVRDVHAAARAADGSGEVVATSGTDPAPDGTAEPGTGHTGERSPEPTGPTADPTADPPSFPTFADAARMVRLTEAVLGSAADRTWKEVS</sequence>
<evidence type="ECO:0000259" key="3">
    <source>
        <dbReference type="Pfam" id="PF01408"/>
    </source>
</evidence>
<keyword evidence="6" id="KW-1185">Reference proteome</keyword>
<dbReference type="InterPro" id="IPR036291">
    <property type="entry name" value="NAD(P)-bd_dom_sf"/>
</dbReference>
<feature type="domain" description="Gfo/Idh/MocA-like oxidoreductase N-terminal" evidence="3">
    <location>
        <begin position="29"/>
        <end position="145"/>
    </location>
</feature>
<accession>A0A1H6CNR3</accession>
<dbReference type="Pfam" id="PF01408">
    <property type="entry name" value="GFO_IDH_MocA"/>
    <property type="match status" value="1"/>
</dbReference>
<dbReference type="PANTHER" id="PTHR43818">
    <property type="entry name" value="BCDNA.GH03377"/>
    <property type="match status" value="1"/>
</dbReference>
<feature type="compositionally biased region" description="Polar residues" evidence="2">
    <location>
        <begin position="7"/>
        <end position="22"/>
    </location>
</feature>
<gene>
    <name evidence="5" type="ORF">SAMN05216223_109255</name>
</gene>
<protein>
    <submittedName>
        <fullName evidence="5">Predicted dehydrogenase</fullName>
    </submittedName>
</protein>
<dbReference type="InterPro" id="IPR055170">
    <property type="entry name" value="GFO_IDH_MocA-like_dom"/>
</dbReference>
<evidence type="ECO:0000313" key="5">
    <source>
        <dbReference type="EMBL" id="SEG74634.1"/>
    </source>
</evidence>
<dbReference type="GO" id="GO:0000166">
    <property type="term" value="F:nucleotide binding"/>
    <property type="evidence" value="ECO:0007669"/>
    <property type="project" value="InterPro"/>
</dbReference>
<dbReference type="GO" id="GO:0016491">
    <property type="term" value="F:oxidoreductase activity"/>
    <property type="evidence" value="ECO:0007669"/>
    <property type="project" value="UniProtKB-KW"/>
</dbReference>
<dbReference type="Gene3D" id="3.30.360.10">
    <property type="entry name" value="Dihydrodipicolinate Reductase, domain 2"/>
    <property type="match status" value="1"/>
</dbReference>
<evidence type="ECO:0000313" key="6">
    <source>
        <dbReference type="Proteomes" id="UP000236754"/>
    </source>
</evidence>
<dbReference type="EMBL" id="FNVU01000009">
    <property type="protein sequence ID" value="SEG74634.1"/>
    <property type="molecule type" value="Genomic_DNA"/>
</dbReference>
<feature type="domain" description="GFO/IDH/MocA-like oxidoreductase" evidence="4">
    <location>
        <begin position="157"/>
        <end position="283"/>
    </location>
</feature>